<name>A0A2T6BW44_9BACL</name>
<evidence type="ECO:0000256" key="2">
    <source>
        <dbReference type="ARBA" id="ARBA00022679"/>
    </source>
</evidence>
<dbReference type="PIRSF" id="PIRSF016202">
    <property type="entry name" value="PH1107"/>
    <property type="match status" value="1"/>
</dbReference>
<dbReference type="RefSeq" id="WP_108022990.1">
    <property type="nucleotide sequence ID" value="NZ_QBKR01000009.1"/>
</dbReference>
<dbReference type="Proteomes" id="UP000244240">
    <property type="component" value="Unassembled WGS sequence"/>
</dbReference>
<accession>A0A2T6BW44</accession>
<dbReference type="InterPro" id="IPR007184">
    <property type="entry name" value="Mannoside_phosphorylase"/>
</dbReference>
<reference evidence="4 5" key="1">
    <citation type="submission" date="2018-04" db="EMBL/GenBank/DDBJ databases">
        <title>Genomic Encyclopedia of Archaeal and Bacterial Type Strains, Phase II (KMG-II): from individual species to whole genera.</title>
        <authorList>
            <person name="Goeker M."/>
        </authorList>
    </citation>
    <scope>NUCLEOTIDE SEQUENCE [LARGE SCALE GENOMIC DNA]</scope>
    <source>
        <strain evidence="4 5">DSM 45787</strain>
    </source>
</reference>
<keyword evidence="5" id="KW-1185">Reference proteome</keyword>
<keyword evidence="1" id="KW-0328">Glycosyltransferase</keyword>
<sequence length="322" mass="36086">MQDIKVKSFPFGNFQKHEENPVLSPVGDGWESKDVFNPAAVVKDGKIYMLYRAEDQTGLGKWNGTSRIGLAVSEDGIHFERRPEPVLVPTEDYEKPGGCEDPRVTRIGDTYVLTYTAFDGVSARLCLAVSEDLIHWEKKGIVFPGWKGDQSKEWSKSGAILQEKVNGKYVMYFGDSSIWVAYSNDAVHWEPLEEPVLRVRKDPEAFDSLLVEPGPQPMMTEEGILLIYNGARKLAEEGRSGSGGIHPAPVRYEAGQVLFSRDDPAKVIRRTSDSFFAPEVREERTGQVDNVVFLEGLVELKGCWYLYYGMADSHIGVAVYRP</sequence>
<evidence type="ECO:0000256" key="3">
    <source>
        <dbReference type="ARBA" id="ARBA00024356"/>
    </source>
</evidence>
<dbReference type="GO" id="GO:0016757">
    <property type="term" value="F:glycosyltransferase activity"/>
    <property type="evidence" value="ECO:0007669"/>
    <property type="project" value="UniProtKB-KW"/>
</dbReference>
<evidence type="ECO:0000256" key="1">
    <source>
        <dbReference type="ARBA" id="ARBA00022676"/>
    </source>
</evidence>
<dbReference type="OrthoDB" id="9759709at2"/>
<comment type="similarity">
    <text evidence="3">Belongs to the glycosyl hydrolase 130 family.</text>
</comment>
<dbReference type="CDD" id="cd18610">
    <property type="entry name" value="GH130_BT3780-like"/>
    <property type="match status" value="1"/>
</dbReference>
<keyword evidence="4" id="KW-0378">Hydrolase</keyword>
<comment type="caution">
    <text evidence="4">The sequence shown here is derived from an EMBL/GenBank/DDBJ whole genome shotgun (WGS) entry which is preliminary data.</text>
</comment>
<organism evidence="4 5">
    <name type="scientific">Melghirimyces profundicolus</name>
    <dbReference type="NCBI Taxonomy" id="1242148"/>
    <lineage>
        <taxon>Bacteria</taxon>
        <taxon>Bacillati</taxon>
        <taxon>Bacillota</taxon>
        <taxon>Bacilli</taxon>
        <taxon>Bacillales</taxon>
        <taxon>Thermoactinomycetaceae</taxon>
        <taxon>Melghirimyces</taxon>
    </lineage>
</organism>
<dbReference type="GO" id="GO:0016787">
    <property type="term" value="F:hydrolase activity"/>
    <property type="evidence" value="ECO:0007669"/>
    <property type="project" value="UniProtKB-KW"/>
</dbReference>
<dbReference type="Pfam" id="PF04041">
    <property type="entry name" value="Glyco_hydro_130"/>
    <property type="match status" value="1"/>
</dbReference>
<gene>
    <name evidence="4" type="ORF">C8P63_10968</name>
</gene>
<evidence type="ECO:0000313" key="5">
    <source>
        <dbReference type="Proteomes" id="UP000244240"/>
    </source>
</evidence>
<dbReference type="Gene3D" id="2.115.10.20">
    <property type="entry name" value="Glycosyl hydrolase domain, family 43"/>
    <property type="match status" value="1"/>
</dbReference>
<dbReference type="PANTHER" id="PTHR34106">
    <property type="entry name" value="GLYCOSIDASE"/>
    <property type="match status" value="1"/>
</dbReference>
<proteinExistence type="inferred from homology"/>
<dbReference type="SUPFAM" id="SSF75005">
    <property type="entry name" value="Arabinanase/levansucrase/invertase"/>
    <property type="match status" value="1"/>
</dbReference>
<dbReference type="EMBL" id="QBKR01000009">
    <property type="protein sequence ID" value="PTX60304.1"/>
    <property type="molecule type" value="Genomic_DNA"/>
</dbReference>
<dbReference type="InterPro" id="IPR023296">
    <property type="entry name" value="Glyco_hydro_beta-prop_sf"/>
</dbReference>
<dbReference type="PANTHER" id="PTHR34106:SF5">
    <property type="entry name" value="GLYCOSIDASE"/>
    <property type="match status" value="1"/>
</dbReference>
<protein>
    <submittedName>
        <fullName evidence="4">Putative GH43/DUF377 family glycosyl hydrolase</fullName>
    </submittedName>
</protein>
<evidence type="ECO:0000313" key="4">
    <source>
        <dbReference type="EMBL" id="PTX60304.1"/>
    </source>
</evidence>
<dbReference type="AlphaFoldDB" id="A0A2T6BW44"/>
<keyword evidence="2" id="KW-0808">Transferase</keyword>